<evidence type="ECO:0000256" key="14">
    <source>
        <dbReference type="ARBA" id="ARBA00023137"/>
    </source>
</evidence>
<dbReference type="GO" id="GO:0004715">
    <property type="term" value="F:non-membrane spanning protein tyrosine kinase activity"/>
    <property type="evidence" value="ECO:0007669"/>
    <property type="project" value="UniProtKB-EC"/>
</dbReference>
<dbReference type="InterPro" id="IPR025669">
    <property type="entry name" value="AAA_dom"/>
</dbReference>
<dbReference type="Gene3D" id="3.40.50.300">
    <property type="entry name" value="P-loop containing nucleotide triphosphate hydrolases"/>
    <property type="match status" value="1"/>
</dbReference>
<evidence type="ECO:0000259" key="19">
    <source>
        <dbReference type="Pfam" id="PF13807"/>
    </source>
</evidence>
<dbReference type="InterPro" id="IPR050445">
    <property type="entry name" value="Bact_polysacc_biosynth/exp"/>
</dbReference>
<dbReference type="Pfam" id="PF02706">
    <property type="entry name" value="Wzz"/>
    <property type="match status" value="1"/>
</dbReference>
<dbReference type="CDD" id="cd05387">
    <property type="entry name" value="BY-kinase"/>
    <property type="match status" value="1"/>
</dbReference>
<reference evidence="20 21" key="1">
    <citation type="submission" date="2019-07" db="EMBL/GenBank/DDBJ databases">
        <title>Novel species of Flavobacterium.</title>
        <authorList>
            <person name="Liu Q."/>
            <person name="Xin Y.-H."/>
        </authorList>
    </citation>
    <scope>NUCLEOTIDE SEQUENCE [LARGE SCALE GENOMIC DNA]</scope>
    <source>
        <strain evidence="20 21">LB3P56</strain>
    </source>
</reference>
<accession>A0A553CK59</accession>
<feature type="transmembrane region" description="Helical" evidence="16">
    <location>
        <begin position="482"/>
        <end position="505"/>
    </location>
</feature>
<dbReference type="InterPro" id="IPR005702">
    <property type="entry name" value="Wzc-like_C"/>
</dbReference>
<proteinExistence type="inferred from homology"/>
<dbReference type="Pfam" id="PF13807">
    <property type="entry name" value="GNVR"/>
    <property type="match status" value="1"/>
</dbReference>
<keyword evidence="12 16" id="KW-1133">Transmembrane helix</keyword>
<evidence type="ECO:0000256" key="13">
    <source>
        <dbReference type="ARBA" id="ARBA00023136"/>
    </source>
</evidence>
<feature type="domain" description="AAA" evidence="18">
    <location>
        <begin position="569"/>
        <end position="734"/>
    </location>
</feature>
<evidence type="ECO:0000313" key="20">
    <source>
        <dbReference type="EMBL" id="TRX20886.1"/>
    </source>
</evidence>
<comment type="catalytic activity">
    <reaction evidence="15">
        <text>L-tyrosyl-[protein] + ATP = O-phospho-L-tyrosyl-[protein] + ADP + H(+)</text>
        <dbReference type="Rhea" id="RHEA:10596"/>
        <dbReference type="Rhea" id="RHEA-COMP:10136"/>
        <dbReference type="Rhea" id="RHEA-COMP:20101"/>
        <dbReference type="ChEBI" id="CHEBI:15378"/>
        <dbReference type="ChEBI" id="CHEBI:30616"/>
        <dbReference type="ChEBI" id="CHEBI:46858"/>
        <dbReference type="ChEBI" id="CHEBI:61978"/>
        <dbReference type="ChEBI" id="CHEBI:456216"/>
        <dbReference type="EC" id="2.7.10.2"/>
    </reaction>
</comment>
<keyword evidence="7 20" id="KW-0808">Transferase</keyword>
<evidence type="ECO:0000256" key="1">
    <source>
        <dbReference type="ARBA" id="ARBA00004429"/>
    </source>
</evidence>
<organism evidence="20 21">
    <name type="scientific">Flavobacterium franklandianum</name>
    <dbReference type="NCBI Taxonomy" id="2594430"/>
    <lineage>
        <taxon>Bacteria</taxon>
        <taxon>Pseudomonadati</taxon>
        <taxon>Bacteroidota</taxon>
        <taxon>Flavobacteriia</taxon>
        <taxon>Flavobacteriales</taxon>
        <taxon>Flavobacteriaceae</taxon>
        <taxon>Flavobacterium</taxon>
    </lineage>
</organism>
<protein>
    <recommendedName>
        <fullName evidence="4">non-specific protein-tyrosine kinase</fullName>
        <ecNumber evidence="4">2.7.10.2</ecNumber>
    </recommendedName>
</protein>
<comment type="similarity">
    <text evidence="2">Belongs to the CpsD/CapB family.</text>
</comment>
<gene>
    <name evidence="20" type="ORF">FNW17_09455</name>
</gene>
<dbReference type="EC" id="2.7.10.2" evidence="4"/>
<keyword evidence="9" id="KW-0547">Nucleotide-binding</keyword>
<keyword evidence="8 16" id="KW-0812">Transmembrane</keyword>
<comment type="subcellular location">
    <subcellularLocation>
        <location evidence="1">Cell inner membrane</location>
        <topology evidence="1">Multi-pass membrane protein</topology>
    </subcellularLocation>
</comment>
<evidence type="ECO:0000256" key="6">
    <source>
        <dbReference type="ARBA" id="ARBA00022519"/>
    </source>
</evidence>
<evidence type="ECO:0000256" key="7">
    <source>
        <dbReference type="ARBA" id="ARBA00022679"/>
    </source>
</evidence>
<evidence type="ECO:0000256" key="16">
    <source>
        <dbReference type="SAM" id="Phobius"/>
    </source>
</evidence>
<dbReference type="NCBIfam" id="TIGR01007">
    <property type="entry name" value="eps_fam"/>
    <property type="match status" value="1"/>
</dbReference>
<feature type="domain" description="Polysaccharide chain length determinant N-terminal" evidence="17">
    <location>
        <begin position="21"/>
        <end position="98"/>
    </location>
</feature>
<keyword evidence="5" id="KW-1003">Cell membrane</keyword>
<evidence type="ECO:0000256" key="15">
    <source>
        <dbReference type="ARBA" id="ARBA00051245"/>
    </source>
</evidence>
<evidence type="ECO:0000259" key="17">
    <source>
        <dbReference type="Pfam" id="PF02706"/>
    </source>
</evidence>
<keyword evidence="11" id="KW-0067">ATP-binding</keyword>
<keyword evidence="21" id="KW-1185">Reference proteome</keyword>
<dbReference type="EMBL" id="VJZR01000007">
    <property type="protein sequence ID" value="TRX20886.1"/>
    <property type="molecule type" value="Genomic_DNA"/>
</dbReference>
<dbReference type="RefSeq" id="WP_143389634.1">
    <property type="nucleotide sequence ID" value="NZ_VJZQ01000003.1"/>
</dbReference>
<evidence type="ECO:0000256" key="8">
    <source>
        <dbReference type="ARBA" id="ARBA00022692"/>
    </source>
</evidence>
<feature type="domain" description="Tyrosine-protein kinase G-rich" evidence="19">
    <location>
        <begin position="431"/>
        <end position="501"/>
    </location>
</feature>
<dbReference type="PANTHER" id="PTHR32309">
    <property type="entry name" value="TYROSINE-PROTEIN KINASE"/>
    <property type="match status" value="1"/>
</dbReference>
<feature type="transmembrane region" description="Helical" evidence="16">
    <location>
        <begin position="20"/>
        <end position="39"/>
    </location>
</feature>
<evidence type="ECO:0000256" key="12">
    <source>
        <dbReference type="ARBA" id="ARBA00022989"/>
    </source>
</evidence>
<dbReference type="InterPro" id="IPR032807">
    <property type="entry name" value="GNVR"/>
</dbReference>
<name>A0A553CK59_9FLAO</name>
<comment type="caution">
    <text evidence="20">The sequence shown here is derived from an EMBL/GenBank/DDBJ whole genome shotgun (WGS) entry which is preliminary data.</text>
</comment>
<comment type="similarity">
    <text evidence="3">Belongs to the etk/wzc family.</text>
</comment>
<evidence type="ECO:0000313" key="21">
    <source>
        <dbReference type="Proteomes" id="UP000318585"/>
    </source>
</evidence>
<evidence type="ECO:0000256" key="5">
    <source>
        <dbReference type="ARBA" id="ARBA00022475"/>
    </source>
</evidence>
<dbReference type="OrthoDB" id="9794577at2"/>
<dbReference type="SUPFAM" id="SSF52540">
    <property type="entry name" value="P-loop containing nucleoside triphosphate hydrolases"/>
    <property type="match status" value="1"/>
</dbReference>
<dbReference type="GO" id="GO:0005886">
    <property type="term" value="C:plasma membrane"/>
    <property type="evidence" value="ECO:0007669"/>
    <property type="project" value="UniProtKB-SubCell"/>
</dbReference>
<evidence type="ECO:0000256" key="10">
    <source>
        <dbReference type="ARBA" id="ARBA00022777"/>
    </source>
</evidence>
<evidence type="ECO:0000256" key="11">
    <source>
        <dbReference type="ARBA" id="ARBA00022840"/>
    </source>
</evidence>
<dbReference type="InterPro" id="IPR003856">
    <property type="entry name" value="LPS_length_determ_N"/>
</dbReference>
<dbReference type="GO" id="GO:0005524">
    <property type="term" value="F:ATP binding"/>
    <property type="evidence" value="ECO:0007669"/>
    <property type="project" value="UniProtKB-KW"/>
</dbReference>
<evidence type="ECO:0000256" key="4">
    <source>
        <dbReference type="ARBA" id="ARBA00011903"/>
    </source>
</evidence>
<evidence type="ECO:0000256" key="3">
    <source>
        <dbReference type="ARBA" id="ARBA00008883"/>
    </source>
</evidence>
<evidence type="ECO:0000256" key="9">
    <source>
        <dbReference type="ARBA" id="ARBA00022741"/>
    </source>
</evidence>
<dbReference type="PANTHER" id="PTHR32309:SF13">
    <property type="entry name" value="FERRIC ENTEROBACTIN TRANSPORT PROTEIN FEPE"/>
    <property type="match status" value="1"/>
</dbReference>
<keyword evidence="14" id="KW-0829">Tyrosine-protein kinase</keyword>
<dbReference type="InterPro" id="IPR027417">
    <property type="entry name" value="P-loop_NTPase"/>
</dbReference>
<dbReference type="Proteomes" id="UP000318585">
    <property type="component" value="Unassembled WGS sequence"/>
</dbReference>
<evidence type="ECO:0000259" key="18">
    <source>
        <dbReference type="Pfam" id="PF13614"/>
    </source>
</evidence>
<dbReference type="Pfam" id="PF13614">
    <property type="entry name" value="AAA_31"/>
    <property type="match status" value="1"/>
</dbReference>
<dbReference type="AlphaFoldDB" id="A0A553CK59"/>
<keyword evidence="13 16" id="KW-0472">Membrane</keyword>
<keyword evidence="6" id="KW-0997">Cell inner membrane</keyword>
<keyword evidence="10 20" id="KW-0418">Kinase</keyword>
<sequence>MESKKNNFNIQQEILKYLSYWKWILLSVFMAIAISFFYLRYANDVYQTSAKIKILDNSNTAFKLPTDNISIFGNNEISKGNEIVIMKSSRIIGAVVDRLNLTTEIYSVGRIKSIEKWKNVPFSVIWAKENDSLSKKQILLQIVLTKSGYVIKGSGVEYKFGQTNFSAAIPFKIMLKNKELLNRTNGNEYQIALKTRKSVIQSISSTIVIDYVAKQSDILSLTLNGSNKEKISAIVNTLIDVFNQDGIQDRQLVSKKTIEFVDDRFNYLFRELDSIETSKANFKKEKGFSYIESDATVLMQNNNDSKAKVLFSNTQIVLAKLMMDALNKNKGLELLPSNIGIENGEVNGLVTNYNEQILKRNKQILAGGGESNPIVKETTSLALQIKNNLRASLIGYQNVLKFNEKESIRISGVEKENYSLVPFNEKGIHSIQRQQAIKESLYILLLQKREEAAINLAITNPSIKVVDFAIFSTSPIAPDRSLIFIAALLLGLLVPIGFIFVYYSLDTKINNKEDLELLLPGVPVIAEIPFIETENKTIRFLDRSILSESFRILRNNLNYINPKTDRGSIIFVTSTIKGEGKTFVSLNLAITLSTLGKKVILIGADLRNPQLHRKLDLERPNLKGITNYLYDTSIKIDDIKASHLPDTNINFDIIFSGNIPPNPAELLSNGRFELLLNEIKNDYDYIIVDTAPTLLVADTTLITHLADTVLYVTRANFTEKKLLKFISNLKTLNTIKNMGIILNNVGQNKGYGYGYSYNYGYGYGYDNDPIVNTSLQYKIKKWFRSVLKSS</sequence>
<evidence type="ECO:0000256" key="2">
    <source>
        <dbReference type="ARBA" id="ARBA00007316"/>
    </source>
</evidence>